<name>A0A1J5PR93_9ZZZZ</name>
<evidence type="ECO:0000313" key="1">
    <source>
        <dbReference type="EMBL" id="OIQ74110.1"/>
    </source>
</evidence>
<sequence length="276" mass="29859">MQQHTLFARPDGLEVRLETPVGDGVAQFLFELRAALDARLQGDREGFDPVASHHFGLVHGRVGPAQQLRHGPAMLGKDCHADADTELQMAFAVQHGLAELVAQVVGLAHGLRSVVCVSREHQKFVAAEAGSGVVRAGELHQALRGFDQHLVADRVTEGIIDQLESVEVDEQHRKALPGWGDGDGVFYVLLEQGAVGQPRQRIAIGGELQLFLGLMRFGHVAHHAAIALVLADGVEPRCGVDVPPQQRPIGAEAEGHDQIAYLRLLFDQIAQLRPFG</sequence>
<accession>A0A1J5PR93</accession>
<organism evidence="1">
    <name type="scientific">mine drainage metagenome</name>
    <dbReference type="NCBI Taxonomy" id="410659"/>
    <lineage>
        <taxon>unclassified sequences</taxon>
        <taxon>metagenomes</taxon>
        <taxon>ecological metagenomes</taxon>
    </lineage>
</organism>
<proteinExistence type="predicted"/>
<dbReference type="AlphaFoldDB" id="A0A1J5PR93"/>
<comment type="caution">
    <text evidence="1">The sequence shown here is derived from an EMBL/GenBank/DDBJ whole genome shotgun (WGS) entry which is preliminary data.</text>
</comment>
<reference evidence="1" key="1">
    <citation type="submission" date="2016-10" db="EMBL/GenBank/DDBJ databases">
        <title>Sequence of Gallionella enrichment culture.</title>
        <authorList>
            <person name="Poehlein A."/>
            <person name="Muehling M."/>
            <person name="Daniel R."/>
        </authorList>
    </citation>
    <scope>NUCLEOTIDE SEQUENCE</scope>
</reference>
<gene>
    <name evidence="1" type="ORF">GALL_442450</name>
</gene>
<dbReference type="EMBL" id="MLJW01002620">
    <property type="protein sequence ID" value="OIQ74110.1"/>
    <property type="molecule type" value="Genomic_DNA"/>
</dbReference>
<protein>
    <submittedName>
        <fullName evidence="1">Uncharacterized protein</fullName>
    </submittedName>
</protein>